<reference evidence="5" key="2">
    <citation type="submission" date="2025-08" db="UniProtKB">
        <authorList>
            <consortium name="Ensembl"/>
        </authorList>
    </citation>
    <scope>IDENTIFICATION</scope>
</reference>
<dbReference type="InterPro" id="IPR011993">
    <property type="entry name" value="PH-like_dom_sf"/>
</dbReference>
<dbReference type="SUPFAM" id="SSF47923">
    <property type="entry name" value="Ypt/Rab-GAP domain of gyp1p"/>
    <property type="match status" value="2"/>
</dbReference>
<dbReference type="Proteomes" id="UP000472265">
    <property type="component" value="Chromosome 11"/>
</dbReference>
<dbReference type="PANTHER" id="PTHR47219">
    <property type="entry name" value="RAB GTPASE-ACTIVATING PROTEIN 1-LIKE"/>
    <property type="match status" value="1"/>
</dbReference>
<evidence type="ECO:0000259" key="4">
    <source>
        <dbReference type="PROSITE" id="PS50086"/>
    </source>
</evidence>
<dbReference type="InterPro" id="IPR022164">
    <property type="entry name" value="Kinesin-like"/>
</dbReference>
<evidence type="ECO:0000256" key="2">
    <source>
        <dbReference type="SAM" id="Coils"/>
    </source>
</evidence>
<dbReference type="AlphaFoldDB" id="A0A671V5M0"/>
<evidence type="ECO:0000313" key="5">
    <source>
        <dbReference type="Ensembl" id="ENSSAUP00010021459.1"/>
    </source>
</evidence>
<proteinExistence type="predicted"/>
<dbReference type="InterPro" id="IPR035969">
    <property type="entry name" value="Rab-GAP_TBC_sf"/>
</dbReference>
<dbReference type="GO" id="GO:0031267">
    <property type="term" value="F:small GTPase binding"/>
    <property type="evidence" value="ECO:0007669"/>
    <property type="project" value="UniProtKB-ARBA"/>
</dbReference>
<dbReference type="PROSITE" id="PS50086">
    <property type="entry name" value="TBC_RABGAP"/>
    <property type="match status" value="1"/>
</dbReference>
<keyword evidence="2" id="KW-0175">Coiled coil</keyword>
<dbReference type="CDD" id="cd01211">
    <property type="entry name" value="PTB_Rab6GAP"/>
    <property type="match status" value="1"/>
</dbReference>
<dbReference type="Pfam" id="PF00566">
    <property type="entry name" value="RabGAP-TBC"/>
    <property type="match status" value="1"/>
</dbReference>
<feature type="coiled-coil region" evidence="2">
    <location>
        <begin position="772"/>
        <end position="891"/>
    </location>
</feature>
<dbReference type="SMART" id="SM00164">
    <property type="entry name" value="TBC"/>
    <property type="match status" value="1"/>
</dbReference>
<sequence length="1037" mass="118313">MDDTSSLGKVSSSTESVATVTSEEFVLVQSSAAGSPQGSGGKPRLKMSWNGSEQLEKAMEEVLDDDDEVKVEKSSVEKMEKHSDPETRVLGPGPAESIPAPSSPTVLEEDSVQFNKLSYLGCTWVKAPRNEAEAQKAMATLRAESAIPIPITLHVPCGPDGSVRIVDQASGTEIASFPIYKVLFCARGQEGSVESDCFSFTESYRSSEDFQIHVFSCHIKEAVSRILYSFSTAFRRSSRPADIRDTALSSPPDSDLYTFTVTLEIKEDDGKGNYSPVPKDRDKFYFKLRQSIQKKVVVSVQQMCNKELGIERCFGMLLSPGQKVCNSDMHLLDMESMGKSSDGKAYVITGTWNPNLAAFQPLNEDTPKDKQVYVTVAVDLVVTEVLEPVRFLLETLVRVYPSNERFWYFSRKTFSETFYLKLRQQAPDRVGQSDAVYEVVSLQREAERSSEEKGRLASPNEEEEVDEDSDSEISSGTGDVSKDCPEKILESWGAILNRWHGNLSTRPKGLPSLVRSGIPEPLRAEVWQLLAGCHDNHDLLEHYRILITKDSAQEGVITRDIHRTFPAHDYFKDSDGDGQDSLYKICKAYSVYDEEIGYCQGQSFLAAVLLLHMPEEQAFCVLVKIMYEYGLRALYKNNFEDLHCKFYQLERLMQEQLPDLWSHFQELNLEAHMYASQWFLTLFTAKFPLCMVFHITDLLLCETSKEDLLQADFEGALKFFRVQLPKRYRAAENARRLMEQACNIKVPTKKLKKFEKEYQTLRESQLQQEDPIDRYQRENRRLQEASMRLEQENDDLAHELVTSKIALRNDLDQAEDKADVLNKELLSTKQRLVETEEEKRRQEEETAQLKEVFRRELEKAELEIKKTTAIIAEYKQICSQLSTRLEKQQAATKEELDIVRVRIMHSNCKMLQMQVRFLMLLTQSTVCCITEQRALQDYSVIQLSKDKSRLVHYYTRKTPIAQMIPHSLALVKHVMLLFEGAAVNLSGLVKDHDILPNVMCCQLKCEVVAGTFNSQDLSEERHCKCQCWRAMFDCCSR</sequence>
<dbReference type="InterPro" id="IPR000195">
    <property type="entry name" value="Rab-GAP-TBC_dom"/>
</dbReference>
<dbReference type="InterPro" id="IPR050302">
    <property type="entry name" value="Rab_GAP_TBC_domain"/>
</dbReference>
<dbReference type="FunFam" id="1.10.8.270:FF:000001">
    <property type="entry name" value="TBC1 domain family member 1"/>
    <property type="match status" value="1"/>
</dbReference>
<feature type="compositionally biased region" description="Acidic residues" evidence="3">
    <location>
        <begin position="460"/>
        <end position="471"/>
    </location>
</feature>
<dbReference type="GO" id="GO:0005096">
    <property type="term" value="F:GTPase activator activity"/>
    <property type="evidence" value="ECO:0007669"/>
    <property type="project" value="UniProtKB-KW"/>
</dbReference>
<evidence type="ECO:0000256" key="1">
    <source>
        <dbReference type="ARBA" id="ARBA00022468"/>
    </source>
</evidence>
<keyword evidence="1" id="KW-0343">GTPase activation</keyword>
<reference evidence="5" key="1">
    <citation type="submission" date="2021-04" db="EMBL/GenBank/DDBJ databases">
        <authorList>
            <consortium name="Wellcome Sanger Institute Data Sharing"/>
        </authorList>
    </citation>
    <scope>NUCLEOTIDE SEQUENCE [LARGE SCALE GENOMIC DNA]</scope>
</reference>
<dbReference type="FunFam" id="1.10.10.750:FF:000004">
    <property type="entry name" value="Putative rab gtpase-activating protein 1"/>
    <property type="match status" value="1"/>
</dbReference>
<evidence type="ECO:0000313" key="6">
    <source>
        <dbReference type="Proteomes" id="UP000472265"/>
    </source>
</evidence>
<dbReference type="SMART" id="SM00462">
    <property type="entry name" value="PTB"/>
    <property type="match status" value="1"/>
</dbReference>
<dbReference type="GO" id="GO:0005737">
    <property type="term" value="C:cytoplasm"/>
    <property type="evidence" value="ECO:0007669"/>
    <property type="project" value="UniProtKB-ARBA"/>
</dbReference>
<feature type="domain" description="Rab-GAP TBC" evidence="4">
    <location>
        <begin position="517"/>
        <end position="703"/>
    </location>
</feature>
<protein>
    <submittedName>
        <fullName evidence="5">RAB GTPase activating protein 1 like</fullName>
    </submittedName>
</protein>
<feature type="region of interest" description="Disordered" evidence="3">
    <location>
        <begin position="448"/>
        <end position="482"/>
    </location>
</feature>
<feature type="region of interest" description="Disordered" evidence="3">
    <location>
        <begin position="30"/>
        <end position="105"/>
    </location>
</feature>
<dbReference type="GeneTree" id="ENSGT00940000154611"/>
<dbReference type="Gene3D" id="2.30.29.30">
    <property type="entry name" value="Pleckstrin-homology domain (PH domain)/Phosphotyrosine-binding domain (PTB)"/>
    <property type="match status" value="1"/>
</dbReference>
<dbReference type="Gene3D" id="1.10.8.270">
    <property type="entry name" value="putative rabgap domain of human tbc1 domain family member 14 like domains"/>
    <property type="match status" value="1"/>
</dbReference>
<feature type="compositionally biased region" description="Low complexity" evidence="3">
    <location>
        <begin position="10"/>
        <end position="20"/>
    </location>
</feature>
<dbReference type="InParanoid" id="A0A671V5M0"/>
<dbReference type="FunFam" id="1.10.472.80:FF:000007">
    <property type="entry name" value="Rab GTPase-activating protein 1 isoform X1"/>
    <property type="match status" value="1"/>
</dbReference>
<keyword evidence="6" id="KW-1185">Reference proteome</keyword>
<dbReference type="PANTHER" id="PTHR47219:SF7">
    <property type="entry name" value="RAB GTPASE-ACTIVATING PROTEIN 1-LIKE"/>
    <property type="match status" value="1"/>
</dbReference>
<evidence type="ECO:0000256" key="3">
    <source>
        <dbReference type="SAM" id="MobiDB-lite"/>
    </source>
</evidence>
<dbReference type="Gene3D" id="1.10.10.750">
    <property type="entry name" value="Ypt/Rab-GAP domain of gyp1p, domain 1"/>
    <property type="match status" value="1"/>
</dbReference>
<dbReference type="InterPro" id="IPR006020">
    <property type="entry name" value="PTB/PI_dom"/>
</dbReference>
<dbReference type="Pfam" id="PF12473">
    <property type="entry name" value="DUF3694"/>
    <property type="match status" value="1"/>
</dbReference>
<dbReference type="Gene3D" id="1.10.472.80">
    <property type="entry name" value="Ypt/Rab-GAP domain of gyp1p, domain 3"/>
    <property type="match status" value="1"/>
</dbReference>
<name>A0A671V5M0_SPAAU</name>
<organism evidence="5 6">
    <name type="scientific">Sparus aurata</name>
    <name type="common">Gilthead sea bream</name>
    <dbReference type="NCBI Taxonomy" id="8175"/>
    <lineage>
        <taxon>Eukaryota</taxon>
        <taxon>Metazoa</taxon>
        <taxon>Chordata</taxon>
        <taxon>Craniata</taxon>
        <taxon>Vertebrata</taxon>
        <taxon>Euteleostomi</taxon>
        <taxon>Actinopterygii</taxon>
        <taxon>Neopterygii</taxon>
        <taxon>Teleostei</taxon>
        <taxon>Neoteleostei</taxon>
        <taxon>Acanthomorphata</taxon>
        <taxon>Eupercaria</taxon>
        <taxon>Spariformes</taxon>
        <taxon>Sparidae</taxon>
        <taxon>Sparus</taxon>
    </lineage>
</organism>
<accession>A0A671V5M0</accession>
<gene>
    <name evidence="5" type="primary">RABGAP1L</name>
    <name evidence="5" type="synonym">rabgap1l</name>
</gene>
<feature type="compositionally biased region" description="Basic and acidic residues" evidence="3">
    <location>
        <begin position="70"/>
        <end position="87"/>
    </location>
</feature>
<dbReference type="SUPFAM" id="SSF50729">
    <property type="entry name" value="PH domain-like"/>
    <property type="match status" value="1"/>
</dbReference>
<feature type="region of interest" description="Disordered" evidence="3">
    <location>
        <begin position="1"/>
        <end position="20"/>
    </location>
</feature>
<reference evidence="5" key="3">
    <citation type="submission" date="2025-09" db="UniProtKB">
        <authorList>
            <consortium name="Ensembl"/>
        </authorList>
    </citation>
    <scope>IDENTIFICATION</scope>
</reference>
<dbReference type="Ensembl" id="ENSSAUT00010022675.1">
    <property type="protein sequence ID" value="ENSSAUP00010021459.1"/>
    <property type="gene ID" value="ENSSAUG00010006448.1"/>
</dbReference>